<dbReference type="EMBL" id="KL363190">
    <property type="protein sequence ID" value="KFD57152.1"/>
    <property type="molecule type" value="Genomic_DNA"/>
</dbReference>
<accession>A0A085N2A1</accession>
<organism evidence="3">
    <name type="scientific">Trichuris suis</name>
    <name type="common">pig whipworm</name>
    <dbReference type="NCBI Taxonomy" id="68888"/>
    <lineage>
        <taxon>Eukaryota</taxon>
        <taxon>Metazoa</taxon>
        <taxon>Ecdysozoa</taxon>
        <taxon>Nematoda</taxon>
        <taxon>Enoplea</taxon>
        <taxon>Dorylaimia</taxon>
        <taxon>Trichinellida</taxon>
        <taxon>Trichuridae</taxon>
        <taxon>Trichuris</taxon>
    </lineage>
</organism>
<name>A0A085N2A1_9BILA</name>
<dbReference type="AlphaFoldDB" id="A0A085N2A1"/>
<evidence type="ECO:0000313" key="4">
    <source>
        <dbReference type="Proteomes" id="UP000030764"/>
    </source>
</evidence>
<keyword evidence="1" id="KW-0732">Signal</keyword>
<proteinExistence type="predicted"/>
<dbReference type="Proteomes" id="UP000030764">
    <property type="component" value="Unassembled WGS sequence"/>
</dbReference>
<protein>
    <submittedName>
        <fullName evidence="3">Uncharacterized protein</fullName>
    </submittedName>
</protein>
<feature type="signal peptide" evidence="1">
    <location>
        <begin position="1"/>
        <end position="16"/>
    </location>
</feature>
<dbReference type="EMBL" id="KL367570">
    <property type="protein sequence ID" value="KFD63597.1"/>
    <property type="molecule type" value="Genomic_DNA"/>
</dbReference>
<evidence type="ECO:0000256" key="1">
    <source>
        <dbReference type="SAM" id="SignalP"/>
    </source>
</evidence>
<keyword evidence="4" id="KW-1185">Reference proteome</keyword>
<evidence type="ECO:0000313" key="3">
    <source>
        <dbReference type="EMBL" id="KFD63597.1"/>
    </source>
</evidence>
<reference evidence="3 4" key="1">
    <citation type="journal article" date="2014" name="Nat. Genet.">
        <title>Genome and transcriptome of the porcine whipworm Trichuris suis.</title>
        <authorList>
            <person name="Jex A.R."/>
            <person name="Nejsum P."/>
            <person name="Schwarz E.M."/>
            <person name="Hu L."/>
            <person name="Young N.D."/>
            <person name="Hall R.S."/>
            <person name="Korhonen P.K."/>
            <person name="Liao S."/>
            <person name="Thamsborg S."/>
            <person name="Xia J."/>
            <person name="Xu P."/>
            <person name="Wang S."/>
            <person name="Scheerlinck J.P."/>
            <person name="Hofmann A."/>
            <person name="Sternberg P.W."/>
            <person name="Wang J."/>
            <person name="Gasser R.B."/>
        </authorList>
    </citation>
    <scope>NUCLEOTIDE SEQUENCE [LARGE SCALE GENOMIC DNA]</scope>
    <source>
        <strain evidence="3">DCEP-RM93F</strain>
        <strain evidence="2">DCEP-RM93M</strain>
    </source>
</reference>
<sequence>MLFQLLFCYLAICGTSLVIDSDRKKPKLQRKLDDEELHTIDQQWLADGQKEQKDKLHSGLIAKNIEGQVRCGRSKDTPCYSGADRDSTEPKKRYKRGFGRWLKKTWSKVKRGASKAWSHVRKVLPKHPVPIITIRRTF</sequence>
<feature type="chain" id="PRO_5010405336" evidence="1">
    <location>
        <begin position="17"/>
        <end position="138"/>
    </location>
</feature>
<dbReference type="Proteomes" id="UP000030758">
    <property type="component" value="Unassembled WGS sequence"/>
</dbReference>
<gene>
    <name evidence="2" type="ORF">M513_02037</name>
    <name evidence="3" type="ORF">M514_02037</name>
</gene>
<evidence type="ECO:0000313" key="2">
    <source>
        <dbReference type="EMBL" id="KFD57152.1"/>
    </source>
</evidence>